<dbReference type="PANTHER" id="PTHR43434">
    <property type="entry name" value="PHOSPHOGLYCOLATE PHOSPHATASE"/>
    <property type="match status" value="1"/>
</dbReference>
<dbReference type="Pfam" id="PF13419">
    <property type="entry name" value="HAD_2"/>
    <property type="match status" value="1"/>
</dbReference>
<gene>
    <name evidence="2" type="ORF">BSR29_07630</name>
</gene>
<dbReference type="InterPro" id="IPR050155">
    <property type="entry name" value="HAD-like_hydrolase_sf"/>
</dbReference>
<dbReference type="InterPro" id="IPR041492">
    <property type="entry name" value="HAD_2"/>
</dbReference>
<dbReference type="PANTHER" id="PTHR43434:SF1">
    <property type="entry name" value="PHOSPHOGLYCOLATE PHOSPHATASE"/>
    <property type="match status" value="1"/>
</dbReference>
<dbReference type="SUPFAM" id="SSF56784">
    <property type="entry name" value="HAD-like"/>
    <property type="match status" value="1"/>
</dbReference>
<evidence type="ECO:0008006" key="4">
    <source>
        <dbReference type="Google" id="ProtNLM"/>
    </source>
</evidence>
<evidence type="ECO:0000313" key="2">
    <source>
        <dbReference type="EMBL" id="OKL46118.1"/>
    </source>
</evidence>
<dbReference type="InterPro" id="IPR023214">
    <property type="entry name" value="HAD_sf"/>
</dbReference>
<dbReference type="GO" id="GO:0005829">
    <property type="term" value="C:cytosol"/>
    <property type="evidence" value="ECO:0007669"/>
    <property type="project" value="TreeGrafter"/>
</dbReference>
<dbReference type="Proteomes" id="UP000186785">
    <property type="component" value="Unassembled WGS sequence"/>
</dbReference>
<sequence>MPFPDDSCTDPTPDCPGAPEPIDPLLEEPEDEALNFETPDALPRPELVLFDMDDTLVITRKVKWEQHQYVAKHEFGIDLAEETLREHWGKPFGPMLELLYEQAAPQDVLISTYRKYHDQYPKLEQPGAVAAVTALLDAGVKVGVLTSMISEVAIPDLKRIGFPVERFECVLGADHSEFHKPDPRVFDEVLAPYRDSSATDSAGASTTTSDLASRVVYVGDALMDEAAAQGAGIGFVAVTTGLVEADGFAAGVPVFPGVAEACQAFLGDAPSAE</sequence>
<feature type="compositionally biased region" description="Low complexity" evidence="1">
    <location>
        <begin position="1"/>
        <end position="12"/>
    </location>
</feature>
<dbReference type="Gene3D" id="3.40.50.1000">
    <property type="entry name" value="HAD superfamily/HAD-like"/>
    <property type="match status" value="1"/>
</dbReference>
<dbReference type="InterPro" id="IPR023198">
    <property type="entry name" value="PGP-like_dom2"/>
</dbReference>
<dbReference type="InterPro" id="IPR036412">
    <property type="entry name" value="HAD-like_sf"/>
</dbReference>
<dbReference type="STRING" id="1921764.BSR28_06885"/>
<reference evidence="2 3" key="1">
    <citation type="submission" date="2016-11" db="EMBL/GenBank/DDBJ databases">
        <title>Actinomyces gypaetusis sp. nov. isolated from the vulture Gypaetus barbatus in Qinghai Tibet Plateau China.</title>
        <authorList>
            <person name="Meng X."/>
        </authorList>
    </citation>
    <scope>NUCLEOTIDE SEQUENCE [LARGE SCALE GENOMIC DNA]</scope>
    <source>
        <strain evidence="2 3">VUL4_2</strain>
    </source>
</reference>
<dbReference type="Gene3D" id="1.10.150.240">
    <property type="entry name" value="Putative phosphatase, domain 2"/>
    <property type="match status" value="1"/>
</dbReference>
<dbReference type="OrthoDB" id="9793014at2"/>
<keyword evidence="3" id="KW-1185">Reference proteome</keyword>
<dbReference type="RefSeq" id="WP_073709714.1">
    <property type="nucleotide sequence ID" value="NZ_MQSV01000006.1"/>
</dbReference>
<dbReference type="EMBL" id="MQSV01000006">
    <property type="protein sequence ID" value="OKL46118.1"/>
    <property type="molecule type" value="Genomic_DNA"/>
</dbReference>
<protein>
    <recommendedName>
        <fullName evidence="4">HAD family hydrolase</fullName>
    </recommendedName>
</protein>
<organism evidence="2 3">
    <name type="scientific">Boudabousia liubingyangii</name>
    <dbReference type="NCBI Taxonomy" id="1921764"/>
    <lineage>
        <taxon>Bacteria</taxon>
        <taxon>Bacillati</taxon>
        <taxon>Actinomycetota</taxon>
        <taxon>Actinomycetes</taxon>
        <taxon>Actinomycetales</taxon>
        <taxon>Actinomycetaceae</taxon>
        <taxon>Boudabousia</taxon>
    </lineage>
</organism>
<dbReference type="SFLD" id="SFLDS00003">
    <property type="entry name" value="Haloacid_Dehalogenase"/>
    <property type="match status" value="1"/>
</dbReference>
<feature type="compositionally biased region" description="Pro residues" evidence="1">
    <location>
        <begin position="13"/>
        <end position="22"/>
    </location>
</feature>
<dbReference type="GO" id="GO:0006281">
    <property type="term" value="P:DNA repair"/>
    <property type="evidence" value="ECO:0007669"/>
    <property type="project" value="TreeGrafter"/>
</dbReference>
<dbReference type="GO" id="GO:0008967">
    <property type="term" value="F:phosphoglycolate phosphatase activity"/>
    <property type="evidence" value="ECO:0007669"/>
    <property type="project" value="TreeGrafter"/>
</dbReference>
<accession>A0A1Q5PJQ1</accession>
<dbReference type="SFLD" id="SFLDG01129">
    <property type="entry name" value="C1.5:_HAD__Beta-PGM__Phosphata"/>
    <property type="match status" value="1"/>
</dbReference>
<comment type="caution">
    <text evidence="2">The sequence shown here is derived from an EMBL/GenBank/DDBJ whole genome shotgun (WGS) entry which is preliminary data.</text>
</comment>
<name>A0A1Q5PJQ1_9ACTO</name>
<evidence type="ECO:0000313" key="3">
    <source>
        <dbReference type="Proteomes" id="UP000186785"/>
    </source>
</evidence>
<feature type="region of interest" description="Disordered" evidence="1">
    <location>
        <begin position="1"/>
        <end position="25"/>
    </location>
</feature>
<evidence type="ECO:0000256" key="1">
    <source>
        <dbReference type="SAM" id="MobiDB-lite"/>
    </source>
</evidence>
<proteinExistence type="predicted"/>
<dbReference type="AlphaFoldDB" id="A0A1Q5PJQ1"/>